<organism evidence="1 2">
    <name type="scientific">Trifolium medium</name>
    <dbReference type="NCBI Taxonomy" id="97028"/>
    <lineage>
        <taxon>Eukaryota</taxon>
        <taxon>Viridiplantae</taxon>
        <taxon>Streptophyta</taxon>
        <taxon>Embryophyta</taxon>
        <taxon>Tracheophyta</taxon>
        <taxon>Spermatophyta</taxon>
        <taxon>Magnoliopsida</taxon>
        <taxon>eudicotyledons</taxon>
        <taxon>Gunneridae</taxon>
        <taxon>Pentapetalae</taxon>
        <taxon>rosids</taxon>
        <taxon>fabids</taxon>
        <taxon>Fabales</taxon>
        <taxon>Fabaceae</taxon>
        <taxon>Papilionoideae</taxon>
        <taxon>50 kb inversion clade</taxon>
        <taxon>NPAAA clade</taxon>
        <taxon>Hologalegina</taxon>
        <taxon>IRL clade</taxon>
        <taxon>Trifolieae</taxon>
        <taxon>Trifolium</taxon>
    </lineage>
</organism>
<dbReference type="Proteomes" id="UP000265520">
    <property type="component" value="Unassembled WGS sequence"/>
</dbReference>
<feature type="non-terminal residue" evidence="1">
    <location>
        <position position="1"/>
    </location>
</feature>
<evidence type="ECO:0000313" key="1">
    <source>
        <dbReference type="EMBL" id="MCI71148.1"/>
    </source>
</evidence>
<evidence type="ECO:0000313" key="2">
    <source>
        <dbReference type="Proteomes" id="UP000265520"/>
    </source>
</evidence>
<name>A0A392UDN2_9FABA</name>
<reference evidence="1 2" key="1">
    <citation type="journal article" date="2018" name="Front. Plant Sci.">
        <title>Red Clover (Trifolium pratense) and Zigzag Clover (T. medium) - A Picture of Genomic Similarities and Differences.</title>
        <authorList>
            <person name="Dluhosova J."/>
            <person name="Istvanek J."/>
            <person name="Nedelnik J."/>
            <person name="Repkova J."/>
        </authorList>
    </citation>
    <scope>NUCLEOTIDE SEQUENCE [LARGE SCALE GENOMIC DNA]</scope>
    <source>
        <strain evidence="2">cv. 10/8</strain>
        <tissue evidence="1">Leaf</tissue>
    </source>
</reference>
<accession>A0A392UDN2</accession>
<dbReference type="EMBL" id="LXQA010790527">
    <property type="protein sequence ID" value="MCI71148.1"/>
    <property type="molecule type" value="Genomic_DNA"/>
</dbReference>
<proteinExistence type="predicted"/>
<keyword evidence="2" id="KW-1185">Reference proteome</keyword>
<dbReference type="AlphaFoldDB" id="A0A392UDN2"/>
<sequence>TVESMDMSNDVAVWDKQEWSREAVDKETESTDVEAGNGLYRDRCGCSAKLS</sequence>
<protein>
    <submittedName>
        <fullName evidence="1">Uncharacterized protein</fullName>
    </submittedName>
</protein>
<comment type="caution">
    <text evidence="1">The sequence shown here is derived from an EMBL/GenBank/DDBJ whole genome shotgun (WGS) entry which is preliminary data.</text>
</comment>